<gene>
    <name evidence="2" type="ORF">EGK74_09775</name>
</gene>
<keyword evidence="1" id="KW-0472">Membrane</keyword>
<evidence type="ECO:0000313" key="2">
    <source>
        <dbReference type="EMBL" id="RPD85061.1"/>
    </source>
</evidence>
<feature type="transmembrane region" description="Helical" evidence="1">
    <location>
        <begin position="12"/>
        <end position="30"/>
    </location>
</feature>
<organism evidence="2 3">
    <name type="scientific">Neisseria weixii</name>
    <dbReference type="NCBI Taxonomy" id="1853276"/>
    <lineage>
        <taxon>Bacteria</taxon>
        <taxon>Pseudomonadati</taxon>
        <taxon>Pseudomonadota</taxon>
        <taxon>Betaproteobacteria</taxon>
        <taxon>Neisseriales</taxon>
        <taxon>Neisseriaceae</taxon>
        <taxon>Neisseria</taxon>
    </lineage>
</organism>
<evidence type="ECO:0000256" key="1">
    <source>
        <dbReference type="SAM" id="Phobius"/>
    </source>
</evidence>
<protein>
    <submittedName>
        <fullName evidence="2">Uncharacterized protein</fullName>
    </submittedName>
</protein>
<dbReference type="Proteomes" id="UP000272412">
    <property type="component" value="Unassembled WGS sequence"/>
</dbReference>
<reference evidence="2 3" key="1">
    <citation type="submission" date="2018-11" db="EMBL/GenBank/DDBJ databases">
        <title>Neisseria weixii sp. nov. isolated from the rectal contents of plateau pika (Ochotona cruzoniae).</title>
        <authorList>
            <person name="Zhang G."/>
        </authorList>
    </citation>
    <scope>NUCLEOTIDE SEQUENCE [LARGE SCALE GENOMIC DNA]</scope>
    <source>
        <strain evidence="2 3">10009</strain>
    </source>
</reference>
<name>A0A3N4MN46_9NEIS</name>
<keyword evidence="1" id="KW-1133">Transmembrane helix</keyword>
<dbReference type="AlphaFoldDB" id="A0A3N4MN46"/>
<feature type="transmembrane region" description="Helical" evidence="1">
    <location>
        <begin position="36"/>
        <end position="58"/>
    </location>
</feature>
<dbReference type="PROSITE" id="PS51257">
    <property type="entry name" value="PROKAR_LIPOPROTEIN"/>
    <property type="match status" value="1"/>
</dbReference>
<proteinExistence type="predicted"/>
<keyword evidence="1" id="KW-0812">Transmembrane</keyword>
<evidence type="ECO:0000313" key="3">
    <source>
        <dbReference type="Proteomes" id="UP000272412"/>
    </source>
</evidence>
<dbReference type="OrthoDB" id="8603916at2"/>
<keyword evidence="3" id="KW-1185">Reference proteome</keyword>
<dbReference type="RefSeq" id="WP_123804661.1">
    <property type="nucleotide sequence ID" value="NZ_RPFL01000028.1"/>
</dbReference>
<sequence length="215" mass="23892">MNSSFQRRFAPILYVLIFFAGFFTACLWFNPQDYLANLPLTLIAIAAVAFIWLIYAVVSVRAGQRREMLYRESLIQKESVHPVLHAAVHRVEDRPEMLVLAVRNYGKGMAENVKVRVEAMPDQPCSQAVTQAMAQLPAVAEGIDRLASGETYGGIFADSRMLVTDLPNQEFSGVVRVTVTCENTFGDACSSETVLDLSLLNGGITEDKPRKKLLY</sequence>
<dbReference type="EMBL" id="RPFL01000028">
    <property type="protein sequence ID" value="RPD85061.1"/>
    <property type="molecule type" value="Genomic_DNA"/>
</dbReference>
<comment type="caution">
    <text evidence="2">The sequence shown here is derived from an EMBL/GenBank/DDBJ whole genome shotgun (WGS) entry which is preliminary data.</text>
</comment>
<accession>A0A3N4MN46</accession>